<dbReference type="Proteomes" id="UP000587070">
    <property type="component" value="Unassembled WGS sequence"/>
</dbReference>
<keyword evidence="4" id="KW-1185">Reference proteome</keyword>
<dbReference type="Gene3D" id="2.40.128.130">
    <property type="entry name" value="Autotransporter beta-domain"/>
    <property type="match status" value="1"/>
</dbReference>
<dbReference type="Pfam" id="PF03797">
    <property type="entry name" value="Autotransporter"/>
    <property type="match status" value="1"/>
</dbReference>
<name>A0A840G836_RHOTE</name>
<reference evidence="3 4" key="1">
    <citation type="submission" date="2020-08" db="EMBL/GenBank/DDBJ databases">
        <title>Genome sequencing of Purple Non-Sulfur Bacteria from various extreme environments.</title>
        <authorList>
            <person name="Mayer M."/>
        </authorList>
    </citation>
    <scope>NUCLEOTIDE SEQUENCE [LARGE SCALE GENOMIC DNA]</scope>
    <source>
        <strain evidence="3 4">2761</strain>
    </source>
</reference>
<organism evidence="3 4">
    <name type="scientific">Rhodocyclus tenuis</name>
    <name type="common">Rhodospirillum tenue</name>
    <dbReference type="NCBI Taxonomy" id="1066"/>
    <lineage>
        <taxon>Bacteria</taxon>
        <taxon>Pseudomonadati</taxon>
        <taxon>Pseudomonadota</taxon>
        <taxon>Betaproteobacteria</taxon>
        <taxon>Rhodocyclales</taxon>
        <taxon>Rhodocyclaceae</taxon>
        <taxon>Rhodocyclus</taxon>
    </lineage>
</organism>
<dbReference type="NCBIfam" id="TIGR02913">
    <property type="entry name" value="HAF_rpt"/>
    <property type="match status" value="5"/>
</dbReference>
<dbReference type="AlphaFoldDB" id="A0A840G836"/>
<evidence type="ECO:0000313" key="3">
    <source>
        <dbReference type="EMBL" id="MBB4247100.1"/>
    </source>
</evidence>
<dbReference type="InterPro" id="IPR036709">
    <property type="entry name" value="Autotransporte_beta_dom_sf"/>
</dbReference>
<feature type="signal peptide" evidence="1">
    <location>
        <begin position="1"/>
        <end position="40"/>
    </location>
</feature>
<feature type="chain" id="PRO_5032294579" evidence="1">
    <location>
        <begin position="41"/>
        <end position="713"/>
    </location>
</feature>
<dbReference type="RefSeq" id="WP_153115607.1">
    <property type="nucleotide sequence ID" value="NZ_JACIGE010000004.1"/>
</dbReference>
<dbReference type="OrthoDB" id="108960at2"/>
<accession>A0A840G836</accession>
<gene>
    <name evidence="3" type="ORF">GGD90_001466</name>
</gene>
<comment type="caution">
    <text evidence="3">The sequence shown here is derived from an EMBL/GenBank/DDBJ whole genome shotgun (WGS) entry which is preliminary data.</text>
</comment>
<dbReference type="EMBL" id="JACIGE010000004">
    <property type="protein sequence ID" value="MBB4247100.1"/>
    <property type="molecule type" value="Genomic_DNA"/>
</dbReference>
<protein>
    <submittedName>
        <fullName evidence="3">Putative HAF family extracellular repeat protein</fullName>
    </submittedName>
</protein>
<proteinExistence type="predicted"/>
<evidence type="ECO:0000313" key="4">
    <source>
        <dbReference type="Proteomes" id="UP000587070"/>
    </source>
</evidence>
<dbReference type="SMART" id="SM00869">
    <property type="entry name" value="Autotransporter"/>
    <property type="match status" value="1"/>
</dbReference>
<evidence type="ECO:0000259" key="2">
    <source>
        <dbReference type="PROSITE" id="PS51208"/>
    </source>
</evidence>
<keyword evidence="1" id="KW-0732">Signal</keyword>
<evidence type="ECO:0000256" key="1">
    <source>
        <dbReference type="SAM" id="SignalP"/>
    </source>
</evidence>
<sequence length="713" mass="73253">MPKQFFQSGPQQCAPQLAIKPLALAVSLLFLGAAQSLAHAADGLTELEAASEDDGPRVSGSGDVVVGGGYRGANGNGLPQAFIWTAAGGMQELGTLRADRSGRSAALGVNATGSVVVGLADNDTVGTKRAFRWTAADGLMSSLGVLPGGESGSSWARGVNAAGDVVVGWSDISGGDQHAFRWTLNAGSTTAGTMTDLGTLKSDNTGSSAACGVNANGDVVVGEATTASGDSHAFRWTLNAGSTTAGTMTDLGTLAGGNTRDSVALGVNAAGTVVVGRAEIDNGDRHAFRWTLNAGSTTAGTMSDLGTLRADNAGLSFAYGVNAAGDVVVGGAETDSGVRAFRWTAAGGMQSIESWLAANGVSVSDSAAKTAAATGVSADGRVVVGLLQNAHAFIARVGGGAGLIDQVENARSLTATSASVPSRTLQESSMVMHGAHGSPMRGLPGAGKQNVWLTGDLGRSKHQGNDGLQGAGEFGYARGLSEALTLKLAVGQTYSKQDTAFGGNTRVDGSYFMPEVVARLYGTALHATFSGYYNRGEARMTRGYDNAGVREYTQGEADVETTAVRARLDWLNAVEYGNTAFTPYASVTDTRTTVAAYRESGGAFPANWAGRVEQSTESRLGVDAVHRLDDKLNLLGRLESAHRFEDTGAPSTGDVAGLYSFSLPGQRYKRDWWRAAVGVEGALAQGTLSLMLNGSTQGESTEYWVAASYRVAF</sequence>
<dbReference type="PROSITE" id="PS51208">
    <property type="entry name" value="AUTOTRANSPORTER"/>
    <property type="match status" value="1"/>
</dbReference>
<dbReference type="SUPFAM" id="SSF103515">
    <property type="entry name" value="Autotransporter"/>
    <property type="match status" value="1"/>
</dbReference>
<dbReference type="InterPro" id="IPR005546">
    <property type="entry name" value="Autotransporte_beta"/>
</dbReference>
<dbReference type="InterPro" id="IPR014262">
    <property type="entry name" value="HAF_rpt"/>
</dbReference>
<feature type="domain" description="Autotransporter" evidence="2">
    <location>
        <begin position="444"/>
        <end position="713"/>
    </location>
</feature>